<keyword evidence="2" id="KW-1185">Reference proteome</keyword>
<dbReference type="EMBL" id="ML993913">
    <property type="protein sequence ID" value="KAF2203104.1"/>
    <property type="molecule type" value="Genomic_DNA"/>
</dbReference>
<dbReference type="AlphaFoldDB" id="A0A9P4JTU7"/>
<evidence type="ECO:0000313" key="2">
    <source>
        <dbReference type="Proteomes" id="UP000799536"/>
    </source>
</evidence>
<organism evidence="1 2">
    <name type="scientific">Delitschia confertaspora ATCC 74209</name>
    <dbReference type="NCBI Taxonomy" id="1513339"/>
    <lineage>
        <taxon>Eukaryota</taxon>
        <taxon>Fungi</taxon>
        <taxon>Dikarya</taxon>
        <taxon>Ascomycota</taxon>
        <taxon>Pezizomycotina</taxon>
        <taxon>Dothideomycetes</taxon>
        <taxon>Pleosporomycetidae</taxon>
        <taxon>Pleosporales</taxon>
        <taxon>Delitschiaceae</taxon>
        <taxon>Delitschia</taxon>
    </lineage>
</organism>
<accession>A0A9P4JTU7</accession>
<protein>
    <submittedName>
        <fullName evidence="1">Uncharacterized protein</fullName>
    </submittedName>
</protein>
<proteinExistence type="predicted"/>
<reference evidence="1" key="1">
    <citation type="journal article" date="2020" name="Stud. Mycol.">
        <title>101 Dothideomycetes genomes: a test case for predicting lifestyles and emergence of pathogens.</title>
        <authorList>
            <person name="Haridas S."/>
            <person name="Albert R."/>
            <person name="Binder M."/>
            <person name="Bloem J."/>
            <person name="Labutti K."/>
            <person name="Salamov A."/>
            <person name="Andreopoulos B."/>
            <person name="Baker S."/>
            <person name="Barry K."/>
            <person name="Bills G."/>
            <person name="Bluhm B."/>
            <person name="Cannon C."/>
            <person name="Castanera R."/>
            <person name="Culley D."/>
            <person name="Daum C."/>
            <person name="Ezra D."/>
            <person name="Gonzalez J."/>
            <person name="Henrissat B."/>
            <person name="Kuo A."/>
            <person name="Liang C."/>
            <person name="Lipzen A."/>
            <person name="Lutzoni F."/>
            <person name="Magnuson J."/>
            <person name="Mondo S."/>
            <person name="Nolan M."/>
            <person name="Ohm R."/>
            <person name="Pangilinan J."/>
            <person name="Park H.-J."/>
            <person name="Ramirez L."/>
            <person name="Alfaro M."/>
            <person name="Sun H."/>
            <person name="Tritt A."/>
            <person name="Yoshinaga Y."/>
            <person name="Zwiers L.-H."/>
            <person name="Turgeon B."/>
            <person name="Goodwin S."/>
            <person name="Spatafora J."/>
            <person name="Crous P."/>
            <person name="Grigoriev I."/>
        </authorList>
    </citation>
    <scope>NUCLEOTIDE SEQUENCE</scope>
    <source>
        <strain evidence="1">ATCC 74209</strain>
    </source>
</reference>
<name>A0A9P4JTU7_9PLEO</name>
<evidence type="ECO:0000313" key="1">
    <source>
        <dbReference type="EMBL" id="KAF2203104.1"/>
    </source>
</evidence>
<sequence length="108" mass="12606">MLSLQKRDRVSCHRASVKFTVVLLSRRTPPAANITWRYNAHRTCFRIVSSVQHPMEPLYLVAIHGPVRVVSVPKGMTKNKLTFTHRKCWKICDRRFGTWNHICPKPCH</sequence>
<dbReference type="Proteomes" id="UP000799536">
    <property type="component" value="Unassembled WGS sequence"/>
</dbReference>
<gene>
    <name evidence="1" type="ORF">GQ43DRAFT_283511</name>
</gene>
<comment type="caution">
    <text evidence="1">The sequence shown here is derived from an EMBL/GenBank/DDBJ whole genome shotgun (WGS) entry which is preliminary data.</text>
</comment>